<name>A0A4R1QS28_9BACL</name>
<sequence>MQKVSFSIYKALLNFIVDILLKKKTDFFGLFVCPVSKIFSL</sequence>
<dbReference type="Proteomes" id="UP000295658">
    <property type="component" value="Unassembled WGS sequence"/>
</dbReference>
<reference evidence="1 2" key="1">
    <citation type="submission" date="2019-03" db="EMBL/GenBank/DDBJ databases">
        <title>Genomic Encyclopedia of Type Strains, Phase IV (KMG-IV): sequencing the most valuable type-strain genomes for metagenomic binning, comparative biology and taxonomic classification.</title>
        <authorList>
            <person name="Goeker M."/>
        </authorList>
    </citation>
    <scope>NUCLEOTIDE SEQUENCE [LARGE SCALE GENOMIC DNA]</scope>
    <source>
        <strain evidence="1 2">DSM 24979</strain>
    </source>
</reference>
<feature type="non-terminal residue" evidence="1">
    <location>
        <position position="41"/>
    </location>
</feature>
<organism evidence="1 2">
    <name type="scientific">Thermolongibacillus altinsuensis</name>
    <dbReference type="NCBI Taxonomy" id="575256"/>
    <lineage>
        <taxon>Bacteria</taxon>
        <taxon>Bacillati</taxon>
        <taxon>Bacillota</taxon>
        <taxon>Bacilli</taxon>
        <taxon>Bacillales</taxon>
        <taxon>Anoxybacillaceae</taxon>
        <taxon>Thermolongibacillus</taxon>
    </lineage>
</organism>
<dbReference type="AlphaFoldDB" id="A0A4R1QS28"/>
<accession>A0A4R1QS28</accession>
<keyword evidence="2" id="KW-1185">Reference proteome</keyword>
<evidence type="ECO:0000313" key="2">
    <source>
        <dbReference type="Proteomes" id="UP000295658"/>
    </source>
</evidence>
<proteinExistence type="predicted"/>
<dbReference type="EMBL" id="SLUL01000002">
    <property type="protein sequence ID" value="TCL52860.1"/>
    <property type="molecule type" value="Genomic_DNA"/>
</dbReference>
<gene>
    <name evidence="1" type="ORF">EDD69_102267</name>
</gene>
<protein>
    <submittedName>
        <fullName evidence="1">Uncharacterized protein</fullName>
    </submittedName>
</protein>
<comment type="caution">
    <text evidence="1">The sequence shown here is derived from an EMBL/GenBank/DDBJ whole genome shotgun (WGS) entry which is preliminary data.</text>
</comment>
<evidence type="ECO:0000313" key="1">
    <source>
        <dbReference type="EMBL" id="TCL52860.1"/>
    </source>
</evidence>